<dbReference type="Pfam" id="PF00884">
    <property type="entry name" value="Sulfatase"/>
    <property type="match status" value="1"/>
</dbReference>
<comment type="similarity">
    <text evidence="1">Belongs to the sulfatase family.</text>
</comment>
<evidence type="ECO:0000256" key="4">
    <source>
        <dbReference type="ARBA" id="ARBA00022837"/>
    </source>
</evidence>
<evidence type="ECO:0000259" key="6">
    <source>
        <dbReference type="Pfam" id="PF00884"/>
    </source>
</evidence>
<dbReference type="Gene3D" id="3.30.1120.10">
    <property type="match status" value="1"/>
</dbReference>
<dbReference type="InterPro" id="IPR024607">
    <property type="entry name" value="Sulfatase_CS"/>
</dbReference>
<keyword evidence="3" id="KW-0378">Hydrolase</keyword>
<dbReference type="GO" id="GO:0004065">
    <property type="term" value="F:arylsulfatase activity"/>
    <property type="evidence" value="ECO:0007669"/>
    <property type="project" value="TreeGrafter"/>
</dbReference>
<organism evidence="7 8">
    <name type="scientific">Sphingobacterium cellulitidis</name>
    <dbReference type="NCBI Taxonomy" id="1768011"/>
    <lineage>
        <taxon>Bacteria</taxon>
        <taxon>Pseudomonadati</taxon>
        <taxon>Bacteroidota</taxon>
        <taxon>Sphingobacteriia</taxon>
        <taxon>Sphingobacteriales</taxon>
        <taxon>Sphingobacteriaceae</taxon>
        <taxon>Sphingobacterium</taxon>
    </lineage>
</organism>
<evidence type="ECO:0000256" key="3">
    <source>
        <dbReference type="ARBA" id="ARBA00022801"/>
    </source>
</evidence>
<dbReference type="RefSeq" id="WP_182499360.1">
    <property type="nucleotide sequence ID" value="NZ_BMKM01000004.1"/>
</dbReference>
<feature type="signal peptide" evidence="5">
    <location>
        <begin position="1"/>
        <end position="19"/>
    </location>
</feature>
<dbReference type="PANTHER" id="PTHR42693">
    <property type="entry name" value="ARYLSULFATASE FAMILY MEMBER"/>
    <property type="match status" value="1"/>
</dbReference>
<protein>
    <submittedName>
        <fullName evidence="7">Arylsulfatase</fullName>
    </submittedName>
</protein>
<dbReference type="PANTHER" id="PTHR42693:SF53">
    <property type="entry name" value="ENDO-4-O-SULFATASE"/>
    <property type="match status" value="1"/>
</dbReference>
<keyword evidence="4" id="KW-0106">Calcium</keyword>
<reference evidence="7" key="2">
    <citation type="submission" date="2020-09" db="EMBL/GenBank/DDBJ databases">
        <authorList>
            <person name="Sun Q."/>
            <person name="Zhou Y."/>
        </authorList>
    </citation>
    <scope>NUCLEOTIDE SEQUENCE</scope>
    <source>
        <strain evidence="7">CGMCC 1.15966</strain>
    </source>
</reference>
<feature type="chain" id="PRO_5034182829" evidence="5">
    <location>
        <begin position="20"/>
        <end position="468"/>
    </location>
</feature>
<dbReference type="CDD" id="cd16145">
    <property type="entry name" value="ARS_like"/>
    <property type="match status" value="1"/>
</dbReference>
<dbReference type="PROSITE" id="PS00523">
    <property type="entry name" value="SULFATASE_1"/>
    <property type="match status" value="1"/>
</dbReference>
<dbReference type="InterPro" id="IPR000917">
    <property type="entry name" value="Sulfatase_N"/>
</dbReference>
<keyword evidence="2" id="KW-0479">Metal-binding</keyword>
<evidence type="ECO:0000256" key="1">
    <source>
        <dbReference type="ARBA" id="ARBA00008779"/>
    </source>
</evidence>
<dbReference type="Proteomes" id="UP000614460">
    <property type="component" value="Unassembled WGS sequence"/>
</dbReference>
<evidence type="ECO:0000256" key="5">
    <source>
        <dbReference type="SAM" id="SignalP"/>
    </source>
</evidence>
<dbReference type="Gene3D" id="3.40.720.10">
    <property type="entry name" value="Alkaline Phosphatase, subunit A"/>
    <property type="match status" value="1"/>
</dbReference>
<evidence type="ECO:0000313" key="8">
    <source>
        <dbReference type="Proteomes" id="UP000614460"/>
    </source>
</evidence>
<dbReference type="SUPFAM" id="SSF53649">
    <property type="entry name" value="Alkaline phosphatase-like"/>
    <property type="match status" value="1"/>
</dbReference>
<feature type="domain" description="Sulfatase N-terminal" evidence="6">
    <location>
        <begin position="24"/>
        <end position="364"/>
    </location>
</feature>
<evidence type="ECO:0000313" key="7">
    <source>
        <dbReference type="EMBL" id="GGE23031.1"/>
    </source>
</evidence>
<reference evidence="7" key="1">
    <citation type="journal article" date="2014" name="Int. J. Syst. Evol. Microbiol.">
        <title>Complete genome sequence of Corynebacterium casei LMG S-19264T (=DSM 44701T), isolated from a smear-ripened cheese.</title>
        <authorList>
            <consortium name="US DOE Joint Genome Institute (JGI-PGF)"/>
            <person name="Walter F."/>
            <person name="Albersmeier A."/>
            <person name="Kalinowski J."/>
            <person name="Ruckert C."/>
        </authorList>
    </citation>
    <scope>NUCLEOTIDE SEQUENCE</scope>
    <source>
        <strain evidence="7">CGMCC 1.15966</strain>
    </source>
</reference>
<gene>
    <name evidence="7" type="ORF">GCM10011516_20880</name>
</gene>
<keyword evidence="5" id="KW-0732">Signal</keyword>
<sequence>MRKYLVLLAATVFSLSLFAQSKKPNIVLILADDLGYGDLSIYGQEKFSTPNIDALAKKGMLFTDFYAGAPVCAPSRSALMTGKHTGHTYIRGNKEIVPEGQEPLAQDIETFAMSLQKAGYLTAAFGKWGLGMVGTTGDPLRKGFDEFYGYNCQRQSHRYYPTHLWENEQRMDLKGNEDLMKTTTYAPDLIHKKSLTFIHNNRDAALFIFIPTVLPHAELIVPEDEIFAKFDGKFEEKPYQGSPYGPNAGPGYTTQAKPRATFAAMVTRMDEQVGEVVSALEEEGILDNTIIIITSDNGSHREGGADPDFFKSSGPFRGNKRDVYEGGVRTPFIVHWPAKVKANSTSDHIGAFWDIAPTLLEIAQAKPLKKTDGISFLPTLLGKKGQKEHDYLYWEFHEQGGKQGLRIGDYKAIRLNAKGNPNAEIAIYHLPTDIAEQNNIADKHPELVEKAKKIMAEARTESEIFPFQ</sequence>
<proteinExistence type="inferred from homology"/>
<dbReference type="InterPro" id="IPR050738">
    <property type="entry name" value="Sulfatase"/>
</dbReference>
<accession>A0A8H9KVW3</accession>
<comment type="caution">
    <text evidence="7">The sequence shown here is derived from an EMBL/GenBank/DDBJ whole genome shotgun (WGS) entry which is preliminary data.</text>
</comment>
<keyword evidence="8" id="KW-1185">Reference proteome</keyword>
<dbReference type="AlphaFoldDB" id="A0A8H9KVW3"/>
<evidence type="ECO:0000256" key="2">
    <source>
        <dbReference type="ARBA" id="ARBA00022723"/>
    </source>
</evidence>
<name>A0A8H9KVW3_9SPHI</name>
<dbReference type="EMBL" id="BMKM01000004">
    <property type="protein sequence ID" value="GGE23031.1"/>
    <property type="molecule type" value="Genomic_DNA"/>
</dbReference>
<dbReference type="InterPro" id="IPR017850">
    <property type="entry name" value="Alkaline_phosphatase_core_sf"/>
</dbReference>
<dbReference type="GO" id="GO:0046872">
    <property type="term" value="F:metal ion binding"/>
    <property type="evidence" value="ECO:0007669"/>
    <property type="project" value="UniProtKB-KW"/>
</dbReference>